<feature type="domain" description="Aminotransferase class V" evidence="9">
    <location>
        <begin position="3"/>
        <end position="362"/>
    </location>
</feature>
<dbReference type="InterPro" id="IPR015422">
    <property type="entry name" value="PyrdxlP-dep_Trfase_small"/>
</dbReference>
<dbReference type="Proteomes" id="UP001254608">
    <property type="component" value="Unassembled WGS sequence"/>
</dbReference>
<dbReference type="EMBL" id="JAVRIC010000025">
    <property type="protein sequence ID" value="MDT0498717.1"/>
    <property type="molecule type" value="Genomic_DNA"/>
</dbReference>
<protein>
    <submittedName>
        <fullName evidence="10">Cysteine desulfurase family protein</fullName>
    </submittedName>
</protein>
<evidence type="ECO:0000256" key="4">
    <source>
        <dbReference type="ARBA" id="ARBA00022723"/>
    </source>
</evidence>
<dbReference type="PANTHER" id="PTHR11601:SF34">
    <property type="entry name" value="CYSTEINE DESULFURASE"/>
    <property type="match status" value="1"/>
</dbReference>
<evidence type="ECO:0000259" key="9">
    <source>
        <dbReference type="Pfam" id="PF00266"/>
    </source>
</evidence>
<dbReference type="Gene3D" id="3.90.1150.10">
    <property type="entry name" value="Aspartate Aminotransferase, domain 1"/>
    <property type="match status" value="1"/>
</dbReference>
<evidence type="ECO:0000256" key="3">
    <source>
        <dbReference type="ARBA" id="ARBA00022679"/>
    </source>
</evidence>
<name>A0ABU2WNQ9_9GAMM</name>
<keyword evidence="11" id="KW-1185">Reference proteome</keyword>
<evidence type="ECO:0000256" key="2">
    <source>
        <dbReference type="ARBA" id="ARBA00006490"/>
    </source>
</evidence>
<accession>A0ABU2WNQ9</accession>
<evidence type="ECO:0000313" key="11">
    <source>
        <dbReference type="Proteomes" id="UP001254608"/>
    </source>
</evidence>
<evidence type="ECO:0000256" key="7">
    <source>
        <dbReference type="ARBA" id="ARBA00023014"/>
    </source>
</evidence>
<dbReference type="InterPro" id="IPR015421">
    <property type="entry name" value="PyrdxlP-dep_Trfase_major"/>
</dbReference>
<comment type="catalytic activity">
    <reaction evidence="8">
        <text>(sulfur carrier)-H + L-cysteine = (sulfur carrier)-SH + L-alanine</text>
        <dbReference type="Rhea" id="RHEA:43892"/>
        <dbReference type="Rhea" id="RHEA-COMP:14737"/>
        <dbReference type="Rhea" id="RHEA-COMP:14739"/>
        <dbReference type="ChEBI" id="CHEBI:29917"/>
        <dbReference type="ChEBI" id="CHEBI:35235"/>
        <dbReference type="ChEBI" id="CHEBI:57972"/>
        <dbReference type="ChEBI" id="CHEBI:64428"/>
        <dbReference type="EC" id="2.8.1.7"/>
    </reaction>
</comment>
<dbReference type="PIRSF" id="PIRSF005572">
    <property type="entry name" value="NifS"/>
    <property type="match status" value="1"/>
</dbReference>
<keyword evidence="4" id="KW-0479">Metal-binding</keyword>
<keyword evidence="3" id="KW-0808">Transferase</keyword>
<reference evidence="10 11" key="1">
    <citation type="submission" date="2023-09" db="EMBL/GenBank/DDBJ databases">
        <authorList>
            <person name="Rey-Velasco X."/>
        </authorList>
    </citation>
    <scope>NUCLEOTIDE SEQUENCE [LARGE SCALE GENOMIC DNA]</scope>
    <source>
        <strain evidence="10 11">W345</strain>
    </source>
</reference>
<dbReference type="Gene3D" id="1.10.260.50">
    <property type="match status" value="1"/>
</dbReference>
<gene>
    <name evidence="10" type="ORF">RM530_15310</name>
</gene>
<dbReference type="Pfam" id="PF00266">
    <property type="entry name" value="Aminotran_5"/>
    <property type="match status" value="1"/>
</dbReference>
<evidence type="ECO:0000256" key="8">
    <source>
        <dbReference type="ARBA" id="ARBA00050776"/>
    </source>
</evidence>
<keyword evidence="5" id="KW-0663">Pyridoxal phosphate</keyword>
<comment type="caution">
    <text evidence="10">The sequence shown here is derived from an EMBL/GenBank/DDBJ whole genome shotgun (WGS) entry which is preliminary data.</text>
</comment>
<evidence type="ECO:0000313" key="10">
    <source>
        <dbReference type="EMBL" id="MDT0498717.1"/>
    </source>
</evidence>
<proteinExistence type="inferred from homology"/>
<evidence type="ECO:0000256" key="6">
    <source>
        <dbReference type="ARBA" id="ARBA00023004"/>
    </source>
</evidence>
<evidence type="ECO:0000256" key="1">
    <source>
        <dbReference type="ARBA" id="ARBA00001933"/>
    </source>
</evidence>
<dbReference type="SUPFAM" id="SSF53383">
    <property type="entry name" value="PLP-dependent transferases"/>
    <property type="match status" value="1"/>
</dbReference>
<keyword evidence="7" id="KW-0411">Iron-sulfur</keyword>
<dbReference type="InterPro" id="IPR016454">
    <property type="entry name" value="Cysteine_dSase"/>
</dbReference>
<comment type="similarity">
    <text evidence="2">Belongs to the class-V pyridoxal-phosphate-dependent aminotransferase family. NifS/IscS subfamily.</text>
</comment>
<dbReference type="Gene3D" id="3.40.640.10">
    <property type="entry name" value="Type I PLP-dependent aspartate aminotransferase-like (Major domain)"/>
    <property type="match status" value="1"/>
</dbReference>
<organism evidence="10 11">
    <name type="scientific">Banduia mediterranea</name>
    <dbReference type="NCBI Taxonomy" id="3075609"/>
    <lineage>
        <taxon>Bacteria</taxon>
        <taxon>Pseudomonadati</taxon>
        <taxon>Pseudomonadota</taxon>
        <taxon>Gammaproteobacteria</taxon>
        <taxon>Nevskiales</taxon>
        <taxon>Algiphilaceae</taxon>
        <taxon>Banduia</taxon>
    </lineage>
</organism>
<dbReference type="RefSeq" id="WP_311366130.1">
    <property type="nucleotide sequence ID" value="NZ_JAVRIC010000025.1"/>
</dbReference>
<sequence>MPTYLDHNATTPTDPRVLEAMLPYLSGPYANPSSLHRYGRAARDAVEQARAQVAALAGADAGQVVFTSCGTEANNLAAHGVASGAPRGRLLYSAIEHPCIDEPMRALADAGWPVETIAVDRDARIDIDAYGRQLTEAPVRLVSCMVANNETGTVQDTARLAGMAREAGAVFHADAVQAAGKLALSFQEWGLQLMTLSAHKIFGPKGVGALVVDRGLDLVPQLRGGGQERGLRAGTENVAGIVGFGEAAALAVAELETRRAGWLALRTRLEDALGGLSGVRLLAVNAPRTPNTLQFTVPGIHSATLLGLLDQKGYAVSSGSACASGSDEASPVLLAMGLSNDEALCAIRVSLGLGNTEQEIDGFVTTLKQLLAGMGLSMPAVVGA</sequence>
<comment type="cofactor">
    <cofactor evidence="1">
        <name>pyridoxal 5'-phosphate</name>
        <dbReference type="ChEBI" id="CHEBI:597326"/>
    </cofactor>
</comment>
<dbReference type="PANTHER" id="PTHR11601">
    <property type="entry name" value="CYSTEINE DESULFURYLASE FAMILY MEMBER"/>
    <property type="match status" value="1"/>
</dbReference>
<dbReference type="InterPro" id="IPR000192">
    <property type="entry name" value="Aminotrans_V_dom"/>
</dbReference>
<evidence type="ECO:0000256" key="5">
    <source>
        <dbReference type="ARBA" id="ARBA00022898"/>
    </source>
</evidence>
<dbReference type="InterPro" id="IPR015424">
    <property type="entry name" value="PyrdxlP-dep_Trfase"/>
</dbReference>
<keyword evidence="6" id="KW-0408">Iron</keyword>